<dbReference type="InterPro" id="IPR020802">
    <property type="entry name" value="TesA-like"/>
</dbReference>
<dbReference type="Gene3D" id="3.30.70.3290">
    <property type="match status" value="1"/>
</dbReference>
<dbReference type="SUPFAM" id="SSF52151">
    <property type="entry name" value="FabD/lysophospholipase-like"/>
    <property type="match status" value="1"/>
</dbReference>
<keyword evidence="2" id="KW-0596">Phosphopantetheine</keyword>
<dbReference type="Gene3D" id="3.10.129.110">
    <property type="entry name" value="Polyketide synthase dehydratase"/>
    <property type="match status" value="1"/>
</dbReference>
<feature type="active site" description="Proton donor; for dehydratase activity" evidence="7">
    <location>
        <position position="1670"/>
    </location>
</feature>
<comment type="cofactor">
    <cofactor evidence="1">
        <name>pantetheine 4'-phosphate</name>
        <dbReference type="ChEBI" id="CHEBI:47942"/>
    </cofactor>
</comment>
<dbReference type="InterPro" id="IPR016035">
    <property type="entry name" value="Acyl_Trfase/lysoPLipase"/>
</dbReference>
<dbReference type="SMART" id="SM00824">
    <property type="entry name" value="PKS_TE"/>
    <property type="match status" value="1"/>
</dbReference>
<dbReference type="Pfam" id="PF00109">
    <property type="entry name" value="ketoacyl-synt"/>
    <property type="match status" value="1"/>
</dbReference>
<dbReference type="Pfam" id="PF14765">
    <property type="entry name" value="PS-DH"/>
    <property type="match status" value="1"/>
</dbReference>
<dbReference type="PROSITE" id="PS52004">
    <property type="entry name" value="KS3_2"/>
    <property type="match status" value="1"/>
</dbReference>
<evidence type="ECO:0000256" key="7">
    <source>
        <dbReference type="PROSITE-ProRule" id="PRU01363"/>
    </source>
</evidence>
<feature type="domain" description="Ketosynthase family 3 (KS3)" evidence="9">
    <location>
        <begin position="616"/>
        <end position="1040"/>
    </location>
</feature>
<feature type="region of interest" description="C-terminal hotdog fold" evidence="7">
    <location>
        <begin position="1612"/>
        <end position="1745"/>
    </location>
</feature>
<dbReference type="SMART" id="SM00822">
    <property type="entry name" value="PKS_KR"/>
    <property type="match status" value="1"/>
</dbReference>
<evidence type="ECO:0000256" key="4">
    <source>
        <dbReference type="ARBA" id="ARBA00022679"/>
    </source>
</evidence>
<dbReference type="InterPro" id="IPR025110">
    <property type="entry name" value="AMP-bd_C"/>
</dbReference>
<dbReference type="SUPFAM" id="SSF55048">
    <property type="entry name" value="Probable ACP-binding domain of malonyl-CoA ACP transacylase"/>
    <property type="match status" value="1"/>
</dbReference>
<dbReference type="CDD" id="cd00833">
    <property type="entry name" value="PKS"/>
    <property type="match status" value="1"/>
</dbReference>
<dbReference type="SMART" id="SM01294">
    <property type="entry name" value="PKS_PP_betabranch"/>
    <property type="match status" value="1"/>
</dbReference>
<dbReference type="InterPro" id="IPR006162">
    <property type="entry name" value="Ppantetheine_attach_site"/>
</dbReference>
<dbReference type="Pfam" id="PF08659">
    <property type="entry name" value="KR"/>
    <property type="match status" value="1"/>
</dbReference>
<dbReference type="Pfam" id="PF00698">
    <property type="entry name" value="Acyl_transf_1"/>
    <property type="match status" value="1"/>
</dbReference>
<dbReference type="InterPro" id="IPR001031">
    <property type="entry name" value="Thioesterase"/>
</dbReference>
<evidence type="ECO:0000313" key="12">
    <source>
        <dbReference type="Proteomes" id="UP001519363"/>
    </source>
</evidence>
<accession>A0ABS5ARR2</accession>
<dbReference type="InterPro" id="IPR049551">
    <property type="entry name" value="PKS_DH_C"/>
</dbReference>
<dbReference type="SUPFAM" id="SSF51735">
    <property type="entry name" value="NAD(P)-binding Rossmann-fold domains"/>
    <property type="match status" value="2"/>
</dbReference>
<proteinExistence type="predicted"/>
<evidence type="ECO:0000256" key="2">
    <source>
        <dbReference type="ARBA" id="ARBA00022450"/>
    </source>
</evidence>
<dbReference type="SMART" id="SM00823">
    <property type="entry name" value="PKS_PP"/>
    <property type="match status" value="2"/>
</dbReference>
<dbReference type="InterPro" id="IPR036736">
    <property type="entry name" value="ACP-like_sf"/>
</dbReference>
<dbReference type="InterPro" id="IPR001227">
    <property type="entry name" value="Ac_transferase_dom_sf"/>
</dbReference>
<dbReference type="Gene3D" id="3.30.300.30">
    <property type="match status" value="1"/>
</dbReference>
<keyword evidence="4 11" id="KW-0808">Transferase</keyword>
<feature type="region of interest" description="N-terminal hotdog fold" evidence="7">
    <location>
        <begin position="1475"/>
        <end position="1600"/>
    </location>
</feature>
<dbReference type="InterPro" id="IPR036291">
    <property type="entry name" value="NAD(P)-bd_dom_sf"/>
</dbReference>
<dbReference type="Gene3D" id="3.40.50.1820">
    <property type="entry name" value="alpha/beta hydrolase"/>
    <property type="match status" value="1"/>
</dbReference>
<evidence type="ECO:0000259" key="10">
    <source>
        <dbReference type="PROSITE" id="PS52019"/>
    </source>
</evidence>
<dbReference type="Gene3D" id="3.40.50.12780">
    <property type="entry name" value="N-terminal domain of ligase-like"/>
    <property type="match status" value="1"/>
</dbReference>
<dbReference type="InterPro" id="IPR020807">
    <property type="entry name" value="PKS_DH"/>
</dbReference>
<dbReference type="InterPro" id="IPR042099">
    <property type="entry name" value="ANL_N_sf"/>
</dbReference>
<reference evidence="11 12" key="1">
    <citation type="submission" date="2021-03" db="EMBL/GenBank/DDBJ databases">
        <title>Sequencing the genomes of 1000 actinobacteria strains.</title>
        <authorList>
            <person name="Klenk H.-P."/>
        </authorList>
    </citation>
    <scope>NUCLEOTIDE SEQUENCE [LARGE SCALE GENOMIC DNA]</scope>
    <source>
        <strain evidence="11 12">DSM 44580</strain>
    </source>
</reference>
<dbReference type="SUPFAM" id="SSF53901">
    <property type="entry name" value="Thiolase-like"/>
    <property type="match status" value="1"/>
</dbReference>
<dbReference type="Pfam" id="PF02801">
    <property type="entry name" value="Ketoacyl-synt_C"/>
    <property type="match status" value="1"/>
</dbReference>
<dbReference type="SUPFAM" id="SSF53474">
    <property type="entry name" value="alpha/beta-Hydrolases"/>
    <property type="match status" value="1"/>
</dbReference>
<name>A0ABS5ARR2_9PSEU</name>
<sequence length="2525" mass="264430">MHLLLTTRAAERGERTAFADGRRAVSYADLAARTARLAGHFAALGLGRGERAAVFLHNCVEAVEATLATTRAGAVGVPLNPNSADAELAHLLADSGARLLITDPGHLDQVRRVSAELGTNPRLVLTGAPVHGTHHFATLADTDPGQPPRDDLDPRAPAWMLYTSGSTGKPKGVLNSQHNWLLAASGLVPLVGLRPEDEMLWPLPMYHAWSHNTALLATLVAGAGTRIGNGMSPADVWADLATGRYTLFAGVPATYHQLTPLATHRPAGLRCAMTAGAPATPQLHASVEQHLGVPLLDLYGSTEAAGVIAMNPPGRVVPPGVIGPLAPWARARLVDPATGEDTPEGELWLGGPSLMLGYHNRPEATAKALVDGWYRTGDLARFDGEDLVLTGRVADLIIRGGENLHPGEIESVLREVPGVAEAVVVARPHDVLGEVPVAYLVPGPEGIDPTVLLASCRRALSSYKVPEAFYELAELPLTGPGKVNRRALAESGARLIAPLAEAATPSAFLVSALAALPRREREAALHRLVVEHTASACGLARGEALDARTAFRDLGMSSLGAVALRTGLSEATGLDLPVTLVFDHPTPAAVTAHLLAELYPDGGTGPVTSTGRVDPDDPIAIVAMGCRYPGGVTTPEQLWQVLADGVDTITPFPADRGWDLDRLYDPDPTALGRSYTRHGGFLHDAADFDPAPFGISPREALSMDPQQRLSLEVAWEVFERAGIDPMSLRGSQTGVYLGLMYNDYASRMDGVPLELEGQLGLGSAGSVGSGRISYVFGLHGPTMTVDTACSSSLVAMHLAAQALRAGEATLALAGGATVMATPNSFIAFSRQRGLSPDGRCKSFSATADGTGWAEGVGLVLLERLSDARRNGHPVLAVLRGSAVNSDGDSNGLTAPNGRAQQLVLRSALASAGLRGADVDVVEAHGTGTVLGDPIEARAVQEVYGADRSQPLLFGSLKSNLGHTQAAAGIAGVMKVVLAMRHSLLPRTLHVTEPSPHVDWSSGSIELATEARPWPAGDRPRRAGVSSFGIGGTNSHVVLEEAPPLEPAAPASLEVPLLVSGMDEESLRANACALAERLRDRSLSTVDVGAALATQRAALPHRALVLPAAREDLVAALHRVSGGAASSTGRLGYLFSGQGAQHPDMGAELSARFPVFAEHFVDLTARLGVAEALGTELVHRTDITQGALFAFEVALFRLLESWGVHPGLLAGHSVGEIAAAHVAGVFSLADAVTLVSARGRLMASLPEGGAMVSVHASEEEVRHELAGSSDRVSIAAVNGPRSVVLSGAEDTVLAIAGSFAAQGRRTRRLTVSHAFHSPLVEPVLAGFREVVAGLSPQAPEIPLVSGLTGQLATAEELCSPEYWVAHARQPVRFADAVRELTRQGVTALVELGPDAVLTSAARQSETIVLPAARSGGPESRTLLETLARLHTQGFPVEWREVLGAGPRVDLPTYRFQRSRYWLDKPVRGAESDELRHPVLGSVATVPGGAQVRFDGFLSVRTHPWLADHVVSGVLLVPATALVELLLRAGKELGLPRLGEYLVLEPLTITESEGVRLALVVSEPRADGARTAEIHARGEHADLAAPWTRHGTAELLAADSSPGEALTEWPPAGAQPVDLGGAYEVLALGGFGYGPAFRGVRAMWRRGPELFAEVAVPGRAGQRFGLDPALLDAAVHSAVLADGVAAAALPFAWTGVSLHRTGASALRVRVEPVGVDGIAVAVADETGQPVATVSSLVTRPLPASLPDQTVRRSLFHLDATPVRLPEPSAPPGELRTLTLTPSSAEVPERTHELVTRALLALREWQGSDGHLVVVTPVSEDPAVAAARGLVRTAQSENPGRITLLVADSPSEEEVRAAVASGEPELSIVDGAARAPRLTRTPAATADTIFDASGTVLVTGGTGALAGLLARHLVAAHGVKHLLLLSRRGPAAPGSAELRGELSSELGADVDVRVVACDVSDRAALASVLADCVPAVSAVVHTAGVLDDGVLDAQTPERLARVLRPKVDAAWHLHELLGDVGSFVLFSSAAGVLGNAGQAGYAAANSFLDALARQRRAAGQHALSLAWGLWAQADGRGMAAEVSERGWMAAMSPSQGMALFDAALRGTEPAPVPMVLNAAGLRGSSARVPALLRDLVGARAEDAVDTDARQWRERYTTLSTVERQRAVADLVLARTAAVLGHRDGTAVAPERAFTDLGIDSLTAIELRNQLTPYTEVKLAATAVFDHPTPAALAEHLVTTMSAPTPAPQAAEPAATGITTVYRKVCEAGEVVAAMHMLATASFGLPRFTTEDQADHTLPPTWLHQGTGGPVLACFQGFVPPVGQSRFAKLAPHLGRHGDVLQLNYPGIAGGTTVPADWQTAVTQHADTLLAEAKGRDLILLGHSAGGGAMAHAVAAALESRGHTPKALILNDAYHVTPDNDEQDWLLVLPAAAALRLGEVFDTTVDPTSLIATGAYHRIVRDWTPEPLATPILLVRATEPTELMRTGTADWRSDWPQPHTQRDIPGSHTTIMTDHAKTTAEAILTWLES</sequence>
<dbReference type="PANTHER" id="PTHR43775:SF51">
    <property type="entry name" value="INACTIVE PHENOLPHTHIOCEROL SYNTHESIS POLYKETIDE SYNTHASE TYPE I PKS1-RELATED"/>
    <property type="match status" value="1"/>
</dbReference>
<dbReference type="InterPro" id="IPR016039">
    <property type="entry name" value="Thiolase-like"/>
</dbReference>
<keyword evidence="12" id="KW-1185">Reference proteome</keyword>
<evidence type="ECO:0000256" key="6">
    <source>
        <dbReference type="ARBA" id="ARBA00023315"/>
    </source>
</evidence>
<feature type="active site" description="Proton acceptor; for dehydratase activity" evidence="7">
    <location>
        <position position="1507"/>
    </location>
</feature>
<keyword evidence="5" id="KW-0677">Repeat</keyword>
<comment type="caution">
    <text evidence="11">The sequence shown here is derived from an EMBL/GenBank/DDBJ whole genome shotgun (WGS) entry which is preliminary data.</text>
</comment>
<dbReference type="InterPro" id="IPR013968">
    <property type="entry name" value="PKS_KR"/>
</dbReference>
<dbReference type="InterPro" id="IPR018201">
    <property type="entry name" value="Ketoacyl_synth_AS"/>
</dbReference>
<dbReference type="PROSITE" id="PS50075">
    <property type="entry name" value="CARRIER"/>
    <property type="match status" value="2"/>
</dbReference>
<dbReference type="InterPro" id="IPR014031">
    <property type="entry name" value="Ketoacyl_synth_C"/>
</dbReference>
<dbReference type="InterPro" id="IPR029058">
    <property type="entry name" value="AB_hydrolase_fold"/>
</dbReference>
<feature type="domain" description="Carrier" evidence="8">
    <location>
        <begin position="2159"/>
        <end position="2237"/>
    </location>
</feature>
<dbReference type="SUPFAM" id="SSF56801">
    <property type="entry name" value="Acetyl-CoA synthetase-like"/>
    <property type="match status" value="1"/>
</dbReference>
<dbReference type="InterPro" id="IPR020845">
    <property type="entry name" value="AMP-binding_CS"/>
</dbReference>
<dbReference type="RefSeq" id="WP_249044603.1">
    <property type="nucleotide sequence ID" value="NZ_JAGIOO010000001.1"/>
</dbReference>
<dbReference type="SMART" id="SM00825">
    <property type="entry name" value="PKS_KS"/>
    <property type="match status" value="1"/>
</dbReference>
<protein>
    <submittedName>
        <fullName evidence="11">Acyl transferase domain-containing protein/acyl-CoA synthetase (AMP-forming)/AMP-acid ligase II/thioesterase domain-containing protein/acyl carrier protein</fullName>
    </submittedName>
</protein>
<dbReference type="SMART" id="SM00827">
    <property type="entry name" value="PKS_AT"/>
    <property type="match status" value="1"/>
</dbReference>
<dbReference type="InterPro" id="IPR014030">
    <property type="entry name" value="Ketoacyl_synth_N"/>
</dbReference>
<dbReference type="InterPro" id="IPR042104">
    <property type="entry name" value="PKS_dehydratase_sf"/>
</dbReference>
<dbReference type="InterPro" id="IPR016036">
    <property type="entry name" value="Malonyl_transacylase_ACP-bd"/>
</dbReference>
<dbReference type="InterPro" id="IPR049552">
    <property type="entry name" value="PKS_DH_N"/>
</dbReference>
<evidence type="ECO:0000259" key="8">
    <source>
        <dbReference type="PROSITE" id="PS50075"/>
    </source>
</evidence>
<keyword evidence="3" id="KW-0597">Phosphoprotein</keyword>
<dbReference type="SUPFAM" id="SSF47336">
    <property type="entry name" value="ACP-like"/>
    <property type="match status" value="2"/>
</dbReference>
<dbReference type="Pfam" id="PF21089">
    <property type="entry name" value="PKS_DH_N"/>
    <property type="match status" value="1"/>
</dbReference>
<dbReference type="InterPro" id="IPR049900">
    <property type="entry name" value="PKS_mFAS_DH"/>
</dbReference>
<dbReference type="Proteomes" id="UP001519363">
    <property type="component" value="Unassembled WGS sequence"/>
</dbReference>
<organism evidence="11 12">
    <name type="scientific">Crossiella equi</name>
    <dbReference type="NCBI Taxonomy" id="130796"/>
    <lineage>
        <taxon>Bacteria</taxon>
        <taxon>Bacillati</taxon>
        <taxon>Actinomycetota</taxon>
        <taxon>Actinomycetes</taxon>
        <taxon>Pseudonocardiales</taxon>
        <taxon>Pseudonocardiaceae</taxon>
        <taxon>Crossiella</taxon>
    </lineage>
</organism>
<dbReference type="Gene3D" id="3.40.366.10">
    <property type="entry name" value="Malonyl-Coenzyme A Acyl Carrier Protein, domain 2"/>
    <property type="match status" value="1"/>
</dbReference>
<dbReference type="PROSITE" id="PS00455">
    <property type="entry name" value="AMP_BINDING"/>
    <property type="match status" value="1"/>
</dbReference>
<dbReference type="Pfam" id="PF13193">
    <property type="entry name" value="AMP-binding_C"/>
    <property type="match status" value="1"/>
</dbReference>
<dbReference type="GO" id="GO:0016874">
    <property type="term" value="F:ligase activity"/>
    <property type="evidence" value="ECO:0007669"/>
    <property type="project" value="UniProtKB-KW"/>
</dbReference>
<dbReference type="InterPro" id="IPR050091">
    <property type="entry name" value="PKS_NRPS_Biosynth_Enz"/>
</dbReference>
<dbReference type="PANTHER" id="PTHR43775">
    <property type="entry name" value="FATTY ACID SYNTHASE"/>
    <property type="match status" value="1"/>
</dbReference>
<dbReference type="GO" id="GO:0016740">
    <property type="term" value="F:transferase activity"/>
    <property type="evidence" value="ECO:0007669"/>
    <property type="project" value="UniProtKB-KW"/>
</dbReference>
<dbReference type="InterPro" id="IPR045851">
    <property type="entry name" value="AMP-bd_C_sf"/>
</dbReference>
<dbReference type="Gene3D" id="1.10.1200.10">
    <property type="entry name" value="ACP-like"/>
    <property type="match status" value="2"/>
</dbReference>
<dbReference type="PROSITE" id="PS52019">
    <property type="entry name" value="PKS_MFAS_DH"/>
    <property type="match status" value="1"/>
</dbReference>
<dbReference type="InterPro" id="IPR032821">
    <property type="entry name" value="PKS_assoc"/>
</dbReference>
<dbReference type="EMBL" id="JAGIOO010000001">
    <property type="protein sequence ID" value="MBP2479253.1"/>
    <property type="molecule type" value="Genomic_DNA"/>
</dbReference>
<dbReference type="InterPro" id="IPR014043">
    <property type="entry name" value="Acyl_transferase_dom"/>
</dbReference>
<evidence type="ECO:0000313" key="11">
    <source>
        <dbReference type="EMBL" id="MBP2479253.1"/>
    </source>
</evidence>
<dbReference type="Gene3D" id="3.40.47.10">
    <property type="match status" value="1"/>
</dbReference>
<dbReference type="InterPro" id="IPR009081">
    <property type="entry name" value="PP-bd_ACP"/>
</dbReference>
<evidence type="ECO:0000259" key="9">
    <source>
        <dbReference type="PROSITE" id="PS52004"/>
    </source>
</evidence>
<keyword evidence="6" id="KW-0012">Acyltransferase</keyword>
<keyword evidence="11" id="KW-0436">Ligase</keyword>
<dbReference type="InterPro" id="IPR020841">
    <property type="entry name" value="PKS_Beta-ketoAc_synthase_dom"/>
</dbReference>
<dbReference type="SMART" id="SM00826">
    <property type="entry name" value="PKS_DH"/>
    <property type="match status" value="1"/>
</dbReference>
<dbReference type="Gene3D" id="3.40.50.720">
    <property type="entry name" value="NAD(P)-binding Rossmann-like Domain"/>
    <property type="match status" value="1"/>
</dbReference>
<dbReference type="PROSITE" id="PS00606">
    <property type="entry name" value="KS3_1"/>
    <property type="match status" value="1"/>
</dbReference>
<dbReference type="Pfam" id="PF16197">
    <property type="entry name" value="KAsynt_C_assoc"/>
    <property type="match status" value="1"/>
</dbReference>
<dbReference type="Pfam" id="PF00550">
    <property type="entry name" value="PP-binding"/>
    <property type="match status" value="2"/>
</dbReference>
<feature type="domain" description="PKS/mFAS DH" evidence="10">
    <location>
        <begin position="1475"/>
        <end position="1745"/>
    </location>
</feature>
<dbReference type="PROSITE" id="PS00012">
    <property type="entry name" value="PHOSPHOPANTETHEINE"/>
    <property type="match status" value="2"/>
</dbReference>
<feature type="domain" description="Carrier" evidence="8">
    <location>
        <begin position="516"/>
        <end position="598"/>
    </location>
</feature>
<dbReference type="InterPro" id="IPR000873">
    <property type="entry name" value="AMP-dep_synth/lig_dom"/>
</dbReference>
<evidence type="ECO:0000256" key="3">
    <source>
        <dbReference type="ARBA" id="ARBA00022553"/>
    </source>
</evidence>
<evidence type="ECO:0000256" key="1">
    <source>
        <dbReference type="ARBA" id="ARBA00001957"/>
    </source>
</evidence>
<dbReference type="InterPro" id="IPR057326">
    <property type="entry name" value="KR_dom"/>
</dbReference>
<dbReference type="InterPro" id="IPR020806">
    <property type="entry name" value="PKS_PP-bd"/>
</dbReference>
<dbReference type="CDD" id="cd08956">
    <property type="entry name" value="KR_3_FAS_SDR_x"/>
    <property type="match status" value="1"/>
</dbReference>
<gene>
    <name evidence="11" type="ORF">JOF53_008125</name>
</gene>
<evidence type="ECO:0000256" key="5">
    <source>
        <dbReference type="ARBA" id="ARBA00022737"/>
    </source>
</evidence>
<dbReference type="Pfam" id="PF00501">
    <property type="entry name" value="AMP-binding"/>
    <property type="match status" value="1"/>
</dbReference>
<dbReference type="Pfam" id="PF00975">
    <property type="entry name" value="Thioesterase"/>
    <property type="match status" value="1"/>
</dbReference>